<reference evidence="1 2" key="2">
    <citation type="submission" date="2018-11" db="EMBL/GenBank/DDBJ databases">
        <authorList>
            <consortium name="Pathogen Informatics"/>
        </authorList>
    </citation>
    <scope>NUCLEOTIDE SEQUENCE [LARGE SCALE GENOMIC DNA]</scope>
</reference>
<gene>
    <name evidence="1" type="ORF">BPAG_LOCUS7757</name>
</gene>
<dbReference type="WBParaSite" id="BPAG_0000779501-mRNA-1">
    <property type="protein sequence ID" value="BPAG_0000779501-mRNA-1"/>
    <property type="gene ID" value="BPAG_0000779501"/>
</dbReference>
<name>A0A0N4THV6_BRUPA</name>
<protein>
    <submittedName>
        <fullName evidence="3">FSH1 domain-containing protein</fullName>
    </submittedName>
</protein>
<evidence type="ECO:0000313" key="2">
    <source>
        <dbReference type="Proteomes" id="UP000278627"/>
    </source>
</evidence>
<proteinExistence type="predicted"/>
<organism evidence="3">
    <name type="scientific">Brugia pahangi</name>
    <name type="common">Filarial nematode worm</name>
    <dbReference type="NCBI Taxonomy" id="6280"/>
    <lineage>
        <taxon>Eukaryota</taxon>
        <taxon>Metazoa</taxon>
        <taxon>Ecdysozoa</taxon>
        <taxon>Nematoda</taxon>
        <taxon>Chromadorea</taxon>
        <taxon>Rhabditida</taxon>
        <taxon>Spirurina</taxon>
        <taxon>Spiruromorpha</taxon>
        <taxon>Filarioidea</taxon>
        <taxon>Onchocercidae</taxon>
        <taxon>Brugia</taxon>
    </lineage>
</organism>
<evidence type="ECO:0000313" key="3">
    <source>
        <dbReference type="WBParaSite" id="BPAG_0000779501-mRNA-1"/>
    </source>
</evidence>
<dbReference type="EMBL" id="UZAD01009394">
    <property type="protein sequence ID" value="VDN88943.1"/>
    <property type="molecule type" value="Genomic_DNA"/>
</dbReference>
<sequence>IRATACALERRIEVIQPGGRVLLFGEEYSDRKPLIITFHRFAYNLGEHYNSTISNITTIS</sequence>
<reference evidence="3" key="1">
    <citation type="submission" date="2017-02" db="UniProtKB">
        <authorList>
            <consortium name="WormBaseParasite"/>
        </authorList>
    </citation>
    <scope>IDENTIFICATION</scope>
</reference>
<dbReference type="AlphaFoldDB" id="A0A0N4THV6"/>
<evidence type="ECO:0000313" key="1">
    <source>
        <dbReference type="EMBL" id="VDN88943.1"/>
    </source>
</evidence>
<dbReference type="STRING" id="6280.A0A0N4THV6"/>
<accession>A0A0N4THV6</accession>
<dbReference type="Proteomes" id="UP000278627">
    <property type="component" value="Unassembled WGS sequence"/>
</dbReference>
<keyword evidence="2" id="KW-1185">Reference proteome</keyword>